<comment type="similarity">
    <text evidence="2">Belongs to the major facilitator superfamily. Monocarboxylate porter (TC 2.A.1.13) family.</text>
</comment>
<organism evidence="5 6">
    <name type="scientific">Elasticomyces elasticus</name>
    <dbReference type="NCBI Taxonomy" id="574655"/>
    <lineage>
        <taxon>Eukaryota</taxon>
        <taxon>Fungi</taxon>
        <taxon>Dikarya</taxon>
        <taxon>Ascomycota</taxon>
        <taxon>Pezizomycotina</taxon>
        <taxon>Dothideomycetes</taxon>
        <taxon>Dothideomycetidae</taxon>
        <taxon>Mycosphaerellales</taxon>
        <taxon>Teratosphaeriaceae</taxon>
        <taxon>Elasticomyces</taxon>
    </lineage>
</organism>
<evidence type="ECO:0000256" key="1">
    <source>
        <dbReference type="ARBA" id="ARBA00004141"/>
    </source>
</evidence>
<feature type="transmembrane region" description="Helical" evidence="4">
    <location>
        <begin position="183"/>
        <end position="206"/>
    </location>
</feature>
<evidence type="ECO:0000256" key="3">
    <source>
        <dbReference type="SAM" id="MobiDB-lite"/>
    </source>
</evidence>
<reference evidence="5" key="1">
    <citation type="submission" date="2023-08" db="EMBL/GenBank/DDBJ databases">
        <title>Black Yeasts Isolated from many extreme environments.</title>
        <authorList>
            <person name="Coleine C."/>
            <person name="Stajich J.E."/>
            <person name="Selbmann L."/>
        </authorList>
    </citation>
    <scope>NUCLEOTIDE SEQUENCE</scope>
    <source>
        <strain evidence="5">CCFEE 5810</strain>
    </source>
</reference>
<protein>
    <recommendedName>
        <fullName evidence="7">Major facilitator superfamily (MFS) profile domain-containing protein</fullName>
    </recommendedName>
</protein>
<feature type="transmembrane region" description="Helical" evidence="4">
    <location>
        <begin position="454"/>
        <end position="474"/>
    </location>
</feature>
<dbReference type="GO" id="GO:0016020">
    <property type="term" value="C:membrane"/>
    <property type="evidence" value="ECO:0007669"/>
    <property type="project" value="UniProtKB-SubCell"/>
</dbReference>
<dbReference type="Proteomes" id="UP001310594">
    <property type="component" value="Unassembled WGS sequence"/>
</dbReference>
<accession>A0AAN7VQV8</accession>
<dbReference type="InterPro" id="IPR036259">
    <property type="entry name" value="MFS_trans_sf"/>
</dbReference>
<evidence type="ECO:0000256" key="4">
    <source>
        <dbReference type="SAM" id="Phobius"/>
    </source>
</evidence>
<feature type="transmembrane region" description="Helical" evidence="4">
    <location>
        <begin position="424"/>
        <end position="442"/>
    </location>
</feature>
<dbReference type="InterPro" id="IPR011701">
    <property type="entry name" value="MFS"/>
</dbReference>
<keyword evidence="4" id="KW-1133">Transmembrane helix</keyword>
<name>A0AAN7VQV8_9PEZI</name>
<evidence type="ECO:0000313" key="5">
    <source>
        <dbReference type="EMBL" id="KAK5698924.1"/>
    </source>
</evidence>
<keyword evidence="4" id="KW-0812">Transmembrane</keyword>
<dbReference type="EMBL" id="JAVRQU010000009">
    <property type="protein sequence ID" value="KAK5698924.1"/>
    <property type="molecule type" value="Genomic_DNA"/>
</dbReference>
<comment type="subcellular location">
    <subcellularLocation>
        <location evidence="1">Membrane</location>
        <topology evidence="1">Multi-pass membrane protein</topology>
    </subcellularLocation>
</comment>
<feature type="transmembrane region" description="Helical" evidence="4">
    <location>
        <begin position="307"/>
        <end position="326"/>
    </location>
</feature>
<feature type="transmembrane region" description="Helical" evidence="4">
    <location>
        <begin position="218"/>
        <end position="238"/>
    </location>
</feature>
<sequence length="607" mass="65634">MADKNPYRLSWALDVPPALSDAPEKSERSSRSLTTASKTSIDDDSHRSSADDRWSSASPYFEKPLPPLRMVPQDSVQSVAESALPPPLAPRRPSRTFRNSINRLSLTPSDMPYPAGLLRVNGTMDLTKAEQMLGLEKKLPPRPAAKVYSFELDTSEVLPKYTQEIKQEEPEPLNGRDAWLHSLVGALIVFNCWGITNAFGLFQAFFETSYLKGTSPSNISWIGSTQLALVFGLGVPVGRLVDKGYFRLVFHSGSVIMLIGIFSTAWCKSLWGLWLVQGLITGLGMGMVFCAAIVAMMTWFDERKLGAAMGVGAAGSCVGGIVYVLVARQLLPTHGFPFTMRILGAISAAALVPPNLTYRVRGQHHRAKVRQQHNTTSKFDIRSFLSPAYLLAMAGFAFTFLGLYFGFVYIISFASTQLHLSNTGATNLLIYMLAANLPGRFLPGIISDKCIGPLNTIIPSVFLSAGCMGLWMALGENGGNVRGALTVVACFYGFVSAGIQVLYAPTVYAFCLEPVPKDQEGGGTDRQATQLATERMGLKAGAIFTAIGLACLVGTPIGGALIKYRVDRGLERSYLGAQVFAMCALLLGGCLLLASRVSKIGWQAKRA</sequence>
<dbReference type="GO" id="GO:0022857">
    <property type="term" value="F:transmembrane transporter activity"/>
    <property type="evidence" value="ECO:0007669"/>
    <property type="project" value="InterPro"/>
</dbReference>
<dbReference type="Gene3D" id="1.20.1250.20">
    <property type="entry name" value="MFS general substrate transporter like domains"/>
    <property type="match status" value="1"/>
</dbReference>
<dbReference type="AlphaFoldDB" id="A0AAN7VQV8"/>
<evidence type="ECO:0000256" key="2">
    <source>
        <dbReference type="ARBA" id="ARBA00006727"/>
    </source>
</evidence>
<feature type="transmembrane region" description="Helical" evidence="4">
    <location>
        <begin position="540"/>
        <end position="562"/>
    </location>
</feature>
<gene>
    <name evidence="5" type="ORF">LTR97_006573</name>
</gene>
<feature type="transmembrane region" description="Helical" evidence="4">
    <location>
        <begin position="272"/>
        <end position="295"/>
    </location>
</feature>
<dbReference type="SUPFAM" id="SSF103473">
    <property type="entry name" value="MFS general substrate transporter"/>
    <property type="match status" value="1"/>
</dbReference>
<dbReference type="InterPro" id="IPR050327">
    <property type="entry name" value="Proton-linked_MCT"/>
</dbReference>
<feature type="transmembrane region" description="Helical" evidence="4">
    <location>
        <begin position="574"/>
        <end position="594"/>
    </location>
</feature>
<keyword evidence="4" id="KW-0472">Membrane</keyword>
<evidence type="ECO:0000313" key="6">
    <source>
        <dbReference type="Proteomes" id="UP001310594"/>
    </source>
</evidence>
<feature type="transmembrane region" description="Helical" evidence="4">
    <location>
        <begin position="486"/>
        <end position="511"/>
    </location>
</feature>
<comment type="caution">
    <text evidence="5">The sequence shown here is derived from an EMBL/GenBank/DDBJ whole genome shotgun (WGS) entry which is preliminary data.</text>
</comment>
<feature type="transmembrane region" description="Helical" evidence="4">
    <location>
        <begin position="338"/>
        <end position="358"/>
    </location>
</feature>
<dbReference type="PANTHER" id="PTHR11360">
    <property type="entry name" value="MONOCARBOXYLATE TRANSPORTER"/>
    <property type="match status" value="1"/>
</dbReference>
<feature type="region of interest" description="Disordered" evidence="3">
    <location>
        <begin position="1"/>
        <end position="95"/>
    </location>
</feature>
<feature type="transmembrane region" description="Helical" evidence="4">
    <location>
        <begin position="388"/>
        <end position="412"/>
    </location>
</feature>
<proteinExistence type="inferred from homology"/>
<evidence type="ECO:0008006" key="7">
    <source>
        <dbReference type="Google" id="ProtNLM"/>
    </source>
</evidence>
<feature type="transmembrane region" description="Helical" evidence="4">
    <location>
        <begin position="245"/>
        <end position="266"/>
    </location>
</feature>
<feature type="compositionally biased region" description="Basic and acidic residues" evidence="3">
    <location>
        <begin position="40"/>
        <end position="54"/>
    </location>
</feature>
<dbReference type="PANTHER" id="PTHR11360:SF130">
    <property type="entry name" value="MAJOR FACILITATOR SUPERFAMILY (MFS) PROFILE DOMAIN-CONTAINING PROTEIN-RELATED"/>
    <property type="match status" value="1"/>
</dbReference>
<dbReference type="Pfam" id="PF07690">
    <property type="entry name" value="MFS_1"/>
    <property type="match status" value="1"/>
</dbReference>